<keyword evidence="8" id="KW-1185">Reference proteome</keyword>
<feature type="transmembrane region" description="Helical" evidence="5">
    <location>
        <begin position="225"/>
        <end position="248"/>
    </location>
</feature>
<dbReference type="InterPro" id="IPR013525">
    <property type="entry name" value="ABC2_TM"/>
</dbReference>
<protein>
    <submittedName>
        <fullName evidence="7">ABC-2 type transport system permease protein</fullName>
    </submittedName>
</protein>
<feature type="transmembrane region" description="Helical" evidence="5">
    <location>
        <begin position="260"/>
        <end position="281"/>
    </location>
</feature>
<evidence type="ECO:0000259" key="6">
    <source>
        <dbReference type="Pfam" id="PF12698"/>
    </source>
</evidence>
<dbReference type="STRING" id="269670.SAMN02982927_02431"/>
<proteinExistence type="predicted"/>
<evidence type="ECO:0000256" key="5">
    <source>
        <dbReference type="SAM" id="Phobius"/>
    </source>
</evidence>
<evidence type="ECO:0000313" key="7">
    <source>
        <dbReference type="EMBL" id="SFG68093.1"/>
    </source>
</evidence>
<feature type="transmembrane region" description="Helical" evidence="5">
    <location>
        <begin position="19"/>
        <end position="38"/>
    </location>
</feature>
<keyword evidence="2 5" id="KW-0812">Transmembrane</keyword>
<feature type="transmembrane region" description="Helical" evidence="5">
    <location>
        <begin position="293"/>
        <end position="313"/>
    </location>
</feature>
<feature type="transmembrane region" description="Helical" evidence="5">
    <location>
        <begin position="325"/>
        <end position="344"/>
    </location>
</feature>
<evidence type="ECO:0000256" key="3">
    <source>
        <dbReference type="ARBA" id="ARBA00022989"/>
    </source>
</evidence>
<evidence type="ECO:0000256" key="4">
    <source>
        <dbReference type="ARBA" id="ARBA00023136"/>
    </source>
</evidence>
<dbReference type="InterPro" id="IPR052902">
    <property type="entry name" value="ABC-2_transporter"/>
</dbReference>
<gene>
    <name evidence="7" type="ORF">SAMN02982927_02431</name>
</gene>
<dbReference type="AlphaFoldDB" id="A0A1I2TTJ0"/>
<dbReference type="GO" id="GO:0140359">
    <property type="term" value="F:ABC-type transporter activity"/>
    <property type="evidence" value="ECO:0007669"/>
    <property type="project" value="InterPro"/>
</dbReference>
<dbReference type="Proteomes" id="UP000198752">
    <property type="component" value="Unassembled WGS sequence"/>
</dbReference>
<evidence type="ECO:0000256" key="1">
    <source>
        <dbReference type="ARBA" id="ARBA00004141"/>
    </source>
</evidence>
<dbReference type="PANTHER" id="PTHR43027:SF1">
    <property type="entry name" value="DOXORUBICIN RESISTANCE ABC TRANSPORTER PERMEASE PROTEIN DRRC-RELATED"/>
    <property type="match status" value="1"/>
</dbReference>
<comment type="subcellular location">
    <subcellularLocation>
        <location evidence="1">Membrane</location>
        <topology evidence="1">Multi-pass membrane protein</topology>
    </subcellularLocation>
</comment>
<feature type="transmembrane region" description="Helical" evidence="5">
    <location>
        <begin position="350"/>
        <end position="372"/>
    </location>
</feature>
<keyword evidence="3 5" id="KW-1133">Transmembrane helix</keyword>
<accession>A0A1I2TTJ0</accession>
<feature type="domain" description="ABC-2 type transporter transmembrane" evidence="6">
    <location>
        <begin position="17"/>
        <end position="366"/>
    </location>
</feature>
<reference evidence="8" key="1">
    <citation type="submission" date="2016-10" db="EMBL/GenBank/DDBJ databases">
        <authorList>
            <person name="Varghese N."/>
            <person name="Submissions S."/>
        </authorList>
    </citation>
    <scope>NUCLEOTIDE SEQUENCE [LARGE SCALE GENOMIC DNA]</scope>
    <source>
        <strain evidence="8">ATCC 700379</strain>
    </source>
</reference>
<keyword evidence="4 5" id="KW-0472">Membrane</keyword>
<dbReference type="EMBL" id="FOOY01000017">
    <property type="protein sequence ID" value="SFG68093.1"/>
    <property type="molecule type" value="Genomic_DNA"/>
</dbReference>
<dbReference type="PANTHER" id="PTHR43027">
    <property type="entry name" value="DOXORUBICIN RESISTANCE ABC TRANSPORTER PERMEASE PROTEIN DRRC-RELATED"/>
    <property type="match status" value="1"/>
</dbReference>
<sequence length="380" mass="42795">MFTHIFIYRFKCLIRDKQLVFWTLLFPILLGTFFYMAFSNLNNEETFQPIDAAVVNDSAYQHDTQFKSVMENVSKGKDRLFHLKVASNREEAEKWLKKDKIKGFFTSGEVIKLTVKDTGISQSIMKSFADQYRTSSSMVTSIVKENPKALQNGLLNDLGNHRTYVKEVTGGSAEPNNVLNYFYSLIAMACLYGSFWGMKEVTDIQADITDRAARVNMAPVHKLKAFLAGSCAALVILFVEILILLAYLRFGLNISFGNRAGFVVLTALVGSVLGVSFGAFISALVKKGEGLKIALLMVATMAGSFLSGMMFMNMKYLIAAYVPPLAWLNPVNLLTDAFYALYYYDSLHRYALNLGMMFLFIIFFCTGTYLIVRRRKYASI</sequence>
<organism evidence="7 8">
    <name type="scientific">Sporolactobacillus nakayamae</name>
    <dbReference type="NCBI Taxonomy" id="269670"/>
    <lineage>
        <taxon>Bacteria</taxon>
        <taxon>Bacillati</taxon>
        <taxon>Bacillota</taxon>
        <taxon>Bacilli</taxon>
        <taxon>Bacillales</taxon>
        <taxon>Sporolactobacillaceae</taxon>
        <taxon>Sporolactobacillus</taxon>
    </lineage>
</organism>
<evidence type="ECO:0000256" key="2">
    <source>
        <dbReference type="ARBA" id="ARBA00022692"/>
    </source>
</evidence>
<dbReference type="GO" id="GO:0016020">
    <property type="term" value="C:membrane"/>
    <property type="evidence" value="ECO:0007669"/>
    <property type="project" value="UniProtKB-SubCell"/>
</dbReference>
<dbReference type="RefSeq" id="WP_093673328.1">
    <property type="nucleotide sequence ID" value="NZ_FOOY01000017.1"/>
</dbReference>
<name>A0A1I2TTJ0_9BACL</name>
<dbReference type="Pfam" id="PF12698">
    <property type="entry name" value="ABC2_membrane_3"/>
    <property type="match status" value="1"/>
</dbReference>
<dbReference type="OrthoDB" id="9771731at2"/>
<evidence type="ECO:0000313" key="8">
    <source>
        <dbReference type="Proteomes" id="UP000198752"/>
    </source>
</evidence>